<comment type="caution">
    <text evidence="2">The sequence shown here is derived from an EMBL/GenBank/DDBJ whole genome shotgun (WGS) entry which is preliminary data.</text>
</comment>
<sequence>MKISKVVLLFIAIIGVGTVIWFGINFRPGSYPYAEEYAIDASESDAIDALRRFKIKNPHYNVPEYLEATDGREGHWYHVYFYYPENKQIVHAWLRQSEKEETTFAFVGISHASFSKGMKFINKDYSRVENREEKEKFEKRFVAEIRRLVKNKKQS</sequence>
<dbReference type="RefSeq" id="WP_182494320.1">
    <property type="nucleotide sequence ID" value="NZ_JACJIS010000004.1"/>
</dbReference>
<protein>
    <recommendedName>
        <fullName evidence="4">DUF3139 domain-containing protein</fullName>
    </recommendedName>
</protein>
<feature type="transmembrane region" description="Helical" evidence="1">
    <location>
        <begin position="6"/>
        <end position="24"/>
    </location>
</feature>
<evidence type="ECO:0008006" key="4">
    <source>
        <dbReference type="Google" id="ProtNLM"/>
    </source>
</evidence>
<keyword evidence="1" id="KW-0472">Membrane</keyword>
<proteinExistence type="predicted"/>
<keyword evidence="3" id="KW-1185">Reference proteome</keyword>
<evidence type="ECO:0000313" key="3">
    <source>
        <dbReference type="Proteomes" id="UP000555003"/>
    </source>
</evidence>
<organism evidence="2 3">
    <name type="scientific">Flavobacterium gossypii</name>
    <dbReference type="NCBI Taxonomy" id="1646119"/>
    <lineage>
        <taxon>Bacteria</taxon>
        <taxon>Pseudomonadati</taxon>
        <taxon>Bacteroidota</taxon>
        <taxon>Flavobacteriia</taxon>
        <taxon>Flavobacteriales</taxon>
        <taxon>Flavobacteriaceae</taxon>
        <taxon>Flavobacterium</taxon>
    </lineage>
</organism>
<dbReference type="EMBL" id="JACJIS010000004">
    <property type="protein sequence ID" value="MBA9074880.1"/>
    <property type="molecule type" value="Genomic_DNA"/>
</dbReference>
<keyword evidence="1" id="KW-0812">Transmembrane</keyword>
<keyword evidence="1" id="KW-1133">Transmembrane helix</keyword>
<dbReference type="Proteomes" id="UP000555003">
    <property type="component" value="Unassembled WGS sequence"/>
</dbReference>
<evidence type="ECO:0000256" key="1">
    <source>
        <dbReference type="SAM" id="Phobius"/>
    </source>
</evidence>
<name>A0ABR6DT64_9FLAO</name>
<accession>A0ABR6DT64</accession>
<evidence type="ECO:0000313" key="2">
    <source>
        <dbReference type="EMBL" id="MBA9074880.1"/>
    </source>
</evidence>
<gene>
    <name evidence="2" type="ORF">GGR22_003057</name>
</gene>
<reference evidence="2 3" key="1">
    <citation type="submission" date="2020-08" db="EMBL/GenBank/DDBJ databases">
        <title>Genomic Encyclopedia of Type Strains, Phase IV (KMG-IV): sequencing the most valuable type-strain genomes for metagenomic binning, comparative biology and taxonomic classification.</title>
        <authorList>
            <person name="Goeker M."/>
        </authorList>
    </citation>
    <scope>NUCLEOTIDE SEQUENCE [LARGE SCALE GENOMIC DNA]</scope>
    <source>
        <strain evidence="2 3">DSM 100397</strain>
    </source>
</reference>